<protein>
    <submittedName>
        <fullName evidence="1">Uncharacterized protein</fullName>
    </submittedName>
</protein>
<dbReference type="EMBL" id="BMHE01000013">
    <property type="protein sequence ID" value="GFZ81883.1"/>
    <property type="molecule type" value="Genomic_DNA"/>
</dbReference>
<evidence type="ECO:0000313" key="2">
    <source>
        <dbReference type="Proteomes" id="UP000615455"/>
    </source>
</evidence>
<reference evidence="2" key="1">
    <citation type="journal article" date="2019" name="Int. J. Syst. Evol. Microbiol.">
        <title>The Global Catalogue of Microorganisms (GCM) 10K type strain sequencing project: providing services to taxonomists for standard genome sequencing and annotation.</title>
        <authorList>
            <consortium name="The Broad Institute Genomics Platform"/>
            <consortium name="The Broad Institute Genome Sequencing Center for Infectious Disease"/>
            <person name="Wu L."/>
            <person name="Ma J."/>
        </authorList>
    </citation>
    <scope>NUCLEOTIDE SEQUENCE [LARGE SCALE GENOMIC DNA]</scope>
    <source>
        <strain evidence="2">CGMCC 1.15043</strain>
    </source>
</reference>
<sequence length="56" mass="6150">MFWSERGVTPAALCEQGELQSAILAKSNHIAGVRELQSAILLFQGKFSVFRGNKTL</sequence>
<organism evidence="1 2">
    <name type="scientific">Paenibacillus marchantiophytorum</name>
    <dbReference type="NCBI Taxonomy" id="1619310"/>
    <lineage>
        <taxon>Bacteria</taxon>
        <taxon>Bacillati</taxon>
        <taxon>Bacillota</taxon>
        <taxon>Bacilli</taxon>
        <taxon>Bacillales</taxon>
        <taxon>Paenibacillaceae</taxon>
        <taxon>Paenibacillus</taxon>
    </lineage>
</organism>
<dbReference type="Proteomes" id="UP000615455">
    <property type="component" value="Unassembled WGS sequence"/>
</dbReference>
<accession>A0ABQ1EQ64</accession>
<evidence type="ECO:0000313" key="1">
    <source>
        <dbReference type="EMBL" id="GFZ81883.1"/>
    </source>
</evidence>
<gene>
    <name evidence="1" type="ORF">GCM10008018_29480</name>
</gene>
<keyword evidence="2" id="KW-1185">Reference proteome</keyword>
<comment type="caution">
    <text evidence="1">The sequence shown here is derived from an EMBL/GenBank/DDBJ whole genome shotgun (WGS) entry which is preliminary data.</text>
</comment>
<proteinExistence type="predicted"/>
<name>A0ABQ1EQ64_9BACL</name>